<sequence>MKRPANDQTSTPVIGQVFLGWLAALFLVVLTSFGSLLLPTSAFAEVGYVVRFSSSESRGTAPLTVRYNLLAETRPRGKIARVEIDPGDGSGVIVAHTGRGWIRPNPRHSYTRPGRFTARMTMTTEDGQRVTSQARVTVMPETPADPAELLQVDDNRGDAPHTATFRIGGDSLPFTARAARLNFGDGEIVRVLPFQTISHTYSRPGRYLARLEIRGNDGNRARAARMVTVDDAPRLRFTVAPTSGAAPVEVTVRANVPGGDVRRAGVLQDGQEIIGTGELVGQNEGRRKITFTEPGTYHFELRAITENGERYRERQTVVVRKEDLADGETYYEHDGGVVQIIQQGGAFEGIMRAPTVDQALAGYDIGDVFVRGTFADRSYSAMRPLNYDDPNSERRRYYEDHAVQVAGGSYHVRFPQCPPQWGEYGFNITFGDEENQATTISGTVVYKDFVTRAELAFSRAGEPMPRAGITGRIRWVAEMIAMMRRYGDNSGRPDECVTEDAPDTTRPAIFTRISRERAQELARQNVNNIRDFAERAYDGFDGPPPDDGTPRMTDPTYGDPPSSEDPVYLASGEFYETSVDLRAPAPLGLGWRFQRTYRSQSPVHTSMGHGWVHNYQLALVRDDDGWRLRDENGGHEYFRPTEGALFQSADGARLKISAEDRVIRTRDGMIYTFVPETGLEDQSRLEHVVAAGGARLDFDYDLQGRLVRVVDGNRAEARYTYDGDRGYLVRVDAPDGTAVGFAHDQDGNLYSKYDLNTETGTALNETRYVYRGGGEEAPQELRHNITQVWLAWGIDQQPSLEIQYGEEADGASFDRVVSQRTGTLFENFEYGRQTTNGAELFTTRLQAEGRAAELHLFARDGRHEATTYIMPDAENIMTDLLYDASGKPAGRIYASGASFTTTAGPAANLTIETRTPEPGSDQQPVHWVVETEPVFGQQKAFFGPFIGAIPSDMAEIEAKRRITRIFDYEEAGAGASAALSAFGISAGNQPLGDVNQDGLTDQSLGRMIQETRADDAGVTSHVWTASGARAETRRPDGSMTRYTYSDQGYLAQVTEIDTQGRQTTSATYDWDENGGLIGAEVGDSSYIGIERDALGRMVRVTLAGRPDRSFEYDAFDRIIAEHRDGQKAAEFVYDGFGRLVETRRWADAGEPIVETYSYDTFGRAIGATDPTGNWSREIDLLGRTVREVMPDGEERRFAYDVEGRLISESGLGWSHAHRYDGFGRRIETATQSGDIIRVSYDDEGRHATRTVFNNGTVVQEISLQRGQDGDLSAIAVALNDTEKVVLPGGDSTVSVGLRSAALYPVSTERDLMGRVTGFASNDGSTWQTSLDEAARLTEVSRNGKSIFSVVYQSDEQQAVVQMYGFASQQFRREGLVETRTDGRGVQTVSTRDGYGRLANEVATFDAQSAERTYTYDSVDRMIAHSRDETTWSRRYEGAAPIEDRLSIADSDSYSITRRYDDQGRLVERVLPSGTASTFSYPDDSTVVVAVGRDTIRLVYSAEGAILSATMGDAVVEYMLPISGAPDSAFRVTAKGGGQTLLDRRIRFENGRAAAIDEPLFGDPQRIERNEAGRITSVSQGGLGDSGSPELRKEEFSFDEAGARLSAGQSSPWLPTHAEDASLATLDPDGRVTVLNDRTIVRDPFGLVSTVEWNGTTTKLLRDGQGRVVALRGDGRADDIIYDGGTITGVYRNGEPAAEHILDPNNVPVARVSEAGLELLALDFGGGPLAYIGSDGKFGTRIFLSAFGMPEFLNEGVMRTPDIPQPQLDGMLFDPASGLYLTAIRAMDPEIGQFLSPEPFGPLASPLPYEYAAGDPFTFRDTTGAIPSGNGGIGADVEPTEGLFDSIAKIWDNVTSIFKDEVEDEIGRASDEDNSGNVDNNDQGGSGGSEPSTGSAGNNATENRREPVYTPSERRRERDLEREEEARDRRARIAEIEARQRAEESAFKRNSRFAHEILPEEVRNQWLDEEDVFLNGYNRLYDEDTAPWGEPATGPSVGNEGDPHALLRENLRQREGFRNRTSDRLRFLFREQISTPPPVAPPAAQLNPPPRPAPPGRQPSGISGFAGGSPRPSTAPAQPTPAERKGPGGMSRLGNLLR</sequence>
<dbReference type="InterPro" id="IPR050708">
    <property type="entry name" value="T6SS_VgrG/RHS"/>
</dbReference>
<dbReference type="PROSITE" id="PS50093">
    <property type="entry name" value="PKD"/>
    <property type="match status" value="2"/>
</dbReference>
<dbReference type="Gene3D" id="2.60.40.10">
    <property type="entry name" value="Immunoglobulins"/>
    <property type="match status" value="2"/>
</dbReference>
<dbReference type="PANTHER" id="PTHR32305">
    <property type="match status" value="1"/>
</dbReference>
<feature type="region of interest" description="Disordered" evidence="2">
    <location>
        <begin position="1986"/>
        <end position="2097"/>
    </location>
</feature>
<gene>
    <name evidence="4" type="ORF">ACFFUT_01505</name>
</gene>
<dbReference type="SMART" id="SM00089">
    <property type="entry name" value="PKD"/>
    <property type="match status" value="3"/>
</dbReference>
<dbReference type="Pfam" id="PF00801">
    <property type="entry name" value="PKD"/>
    <property type="match status" value="1"/>
</dbReference>
<evidence type="ECO:0000313" key="5">
    <source>
        <dbReference type="Proteomes" id="UP001589683"/>
    </source>
</evidence>
<organism evidence="4 5">
    <name type="scientific">Pseudohalocynthiibacter aestuariivivens</name>
    <dbReference type="NCBI Taxonomy" id="1591409"/>
    <lineage>
        <taxon>Bacteria</taxon>
        <taxon>Pseudomonadati</taxon>
        <taxon>Pseudomonadota</taxon>
        <taxon>Alphaproteobacteria</taxon>
        <taxon>Rhodobacterales</taxon>
        <taxon>Paracoccaceae</taxon>
        <taxon>Pseudohalocynthiibacter</taxon>
    </lineage>
</organism>
<dbReference type="RefSeq" id="WP_213887639.1">
    <property type="nucleotide sequence ID" value="NZ_JAGFNU010000001.1"/>
</dbReference>
<dbReference type="NCBIfam" id="TIGR01643">
    <property type="entry name" value="YD_repeat_2x"/>
    <property type="match status" value="2"/>
</dbReference>
<dbReference type="PANTHER" id="PTHR32305:SF15">
    <property type="entry name" value="PROTEIN RHSA-RELATED"/>
    <property type="match status" value="1"/>
</dbReference>
<dbReference type="InterPro" id="IPR022409">
    <property type="entry name" value="PKD/Chitinase_dom"/>
</dbReference>
<evidence type="ECO:0000256" key="1">
    <source>
        <dbReference type="ARBA" id="ARBA00022737"/>
    </source>
</evidence>
<reference evidence="4 5" key="1">
    <citation type="submission" date="2024-09" db="EMBL/GenBank/DDBJ databases">
        <authorList>
            <person name="Sun Q."/>
            <person name="Mori K."/>
        </authorList>
    </citation>
    <scope>NUCLEOTIDE SEQUENCE [LARGE SCALE GENOMIC DNA]</scope>
    <source>
        <strain evidence="4 5">CECT 8726</strain>
    </source>
</reference>
<dbReference type="InterPro" id="IPR013783">
    <property type="entry name" value="Ig-like_fold"/>
</dbReference>
<dbReference type="InterPro" id="IPR000601">
    <property type="entry name" value="PKD_dom"/>
</dbReference>
<protein>
    <submittedName>
        <fullName evidence="4">DUF6531 domain-containing protein</fullName>
    </submittedName>
</protein>
<keyword evidence="1" id="KW-0677">Repeat</keyword>
<evidence type="ECO:0000313" key="4">
    <source>
        <dbReference type="EMBL" id="MFB9230459.1"/>
    </source>
</evidence>
<feature type="region of interest" description="Disordered" evidence="2">
    <location>
        <begin position="1866"/>
        <end position="1927"/>
    </location>
</feature>
<feature type="domain" description="PKD" evidence="3">
    <location>
        <begin position="146"/>
        <end position="229"/>
    </location>
</feature>
<proteinExistence type="predicted"/>
<feature type="compositionally biased region" description="Basic and acidic residues" evidence="2">
    <location>
        <begin position="2000"/>
        <end position="2028"/>
    </location>
</feature>
<dbReference type="Pfam" id="PF20148">
    <property type="entry name" value="DUF6531"/>
    <property type="match status" value="1"/>
</dbReference>
<dbReference type="SUPFAM" id="SSF49299">
    <property type="entry name" value="PKD domain"/>
    <property type="match status" value="2"/>
</dbReference>
<evidence type="ECO:0000259" key="3">
    <source>
        <dbReference type="PROSITE" id="PS50093"/>
    </source>
</evidence>
<feature type="compositionally biased region" description="Basic and acidic residues" evidence="2">
    <location>
        <begin position="1901"/>
        <end position="1927"/>
    </location>
</feature>
<feature type="region of interest" description="Disordered" evidence="2">
    <location>
        <begin position="535"/>
        <end position="565"/>
    </location>
</feature>
<evidence type="ECO:0000256" key="2">
    <source>
        <dbReference type="SAM" id="MobiDB-lite"/>
    </source>
</evidence>
<dbReference type="NCBIfam" id="TIGR03696">
    <property type="entry name" value="Rhs_assc_core"/>
    <property type="match status" value="1"/>
</dbReference>
<accession>A0ABV5JAJ5</accession>
<dbReference type="EMBL" id="JBHMEA010000007">
    <property type="protein sequence ID" value="MFB9230459.1"/>
    <property type="molecule type" value="Genomic_DNA"/>
</dbReference>
<feature type="domain" description="PKD" evidence="3">
    <location>
        <begin position="48"/>
        <end position="138"/>
    </location>
</feature>
<dbReference type="InterPro" id="IPR035986">
    <property type="entry name" value="PKD_dom_sf"/>
</dbReference>
<keyword evidence="5" id="KW-1185">Reference proteome</keyword>
<feature type="compositionally biased region" description="Pro residues" evidence="2">
    <location>
        <begin position="2034"/>
        <end position="2056"/>
    </location>
</feature>
<dbReference type="InterPro" id="IPR056823">
    <property type="entry name" value="TEN-like_YD-shell"/>
</dbReference>
<dbReference type="Pfam" id="PF25023">
    <property type="entry name" value="TEN_YD-shell"/>
    <property type="match status" value="1"/>
</dbReference>
<dbReference type="InterPro" id="IPR006530">
    <property type="entry name" value="YD"/>
</dbReference>
<dbReference type="CDD" id="cd00146">
    <property type="entry name" value="PKD"/>
    <property type="match status" value="2"/>
</dbReference>
<dbReference type="InterPro" id="IPR045351">
    <property type="entry name" value="DUF6531"/>
</dbReference>
<name>A0ABV5JAJ5_9RHOB</name>
<dbReference type="InterPro" id="IPR022385">
    <property type="entry name" value="Rhs_assc_core"/>
</dbReference>
<comment type="caution">
    <text evidence="4">The sequence shown here is derived from an EMBL/GenBank/DDBJ whole genome shotgun (WGS) entry which is preliminary data.</text>
</comment>
<dbReference type="Gene3D" id="2.180.10.10">
    <property type="entry name" value="RHS repeat-associated core"/>
    <property type="match status" value="3"/>
</dbReference>
<dbReference type="Proteomes" id="UP001589683">
    <property type="component" value="Unassembled WGS sequence"/>
</dbReference>